<accession>A0B537</accession>
<dbReference type="InterPro" id="IPR043941">
    <property type="entry name" value="EMC6-arch"/>
</dbReference>
<dbReference type="AlphaFoldDB" id="A0B537"/>
<dbReference type="STRING" id="349307.Mthe_0008"/>
<dbReference type="RefSeq" id="WP_011695212.1">
    <property type="nucleotide sequence ID" value="NC_008553.1"/>
</dbReference>
<reference evidence="3 4" key="1">
    <citation type="submission" date="2006-10" db="EMBL/GenBank/DDBJ databases">
        <title>Complete sequence of Methanosaeta thermophila PT.</title>
        <authorList>
            <consortium name="US DOE Joint Genome Institute"/>
            <person name="Copeland A."/>
            <person name="Lucas S."/>
            <person name="Lapidus A."/>
            <person name="Barry K."/>
            <person name="Detter J.C."/>
            <person name="Glavina del Rio T."/>
            <person name="Hammon N."/>
            <person name="Israni S."/>
            <person name="Pitluck S."/>
            <person name="Chain P."/>
            <person name="Malfatti S."/>
            <person name="Shin M."/>
            <person name="Vergez L."/>
            <person name="Schmutz J."/>
            <person name="Larimer F."/>
            <person name="Land M."/>
            <person name="Hauser L."/>
            <person name="Kyrpides N."/>
            <person name="Kim E."/>
            <person name="Smith K.S."/>
            <person name="Ingram-Smith C."/>
            <person name="Richardson P."/>
        </authorList>
    </citation>
    <scope>NUCLEOTIDE SEQUENCE [LARGE SCALE GENOMIC DNA]</scope>
    <source>
        <strain evidence="4">DSM 6194 / JCM 14653 / NBRC 101360 / PT</strain>
    </source>
</reference>
<dbReference type="OrthoDB" id="50040at2157"/>
<evidence type="ECO:0000256" key="1">
    <source>
        <dbReference type="SAM" id="MobiDB-lite"/>
    </source>
</evidence>
<dbReference type="Pfam" id="PF19094">
    <property type="entry name" value="EMC6_arch"/>
    <property type="match status" value="1"/>
</dbReference>
<dbReference type="GeneID" id="4462246"/>
<keyword evidence="2" id="KW-1133">Transmembrane helix</keyword>
<dbReference type="HOGENOM" id="CLU_144574_0_0_2"/>
<keyword evidence="4" id="KW-1185">Reference proteome</keyword>
<dbReference type="Proteomes" id="UP000000674">
    <property type="component" value="Chromosome"/>
</dbReference>
<sequence length="139" mass="15997">MAKQKKKAKSRETGRKEPPQKPPETQKEVKKVLKKKTPEERRKAQIEGIKKTLVPSILGIISGILCYYILGTGTDMMLGGVRVEWHFILLNLILITTIVQRFIYPLIGIDVLAFKGKDWFYVEFIVVDLWAVTWTILLN</sequence>
<name>A0B537_METTP</name>
<feature type="region of interest" description="Disordered" evidence="1">
    <location>
        <begin position="1"/>
        <end position="40"/>
    </location>
</feature>
<evidence type="ECO:0000313" key="4">
    <source>
        <dbReference type="Proteomes" id="UP000000674"/>
    </source>
</evidence>
<proteinExistence type="predicted"/>
<protein>
    <submittedName>
        <fullName evidence="3">Uncharacterized protein</fullName>
    </submittedName>
</protein>
<evidence type="ECO:0000256" key="2">
    <source>
        <dbReference type="SAM" id="Phobius"/>
    </source>
</evidence>
<keyword evidence="2" id="KW-0812">Transmembrane</keyword>
<keyword evidence="2" id="KW-0472">Membrane</keyword>
<feature type="compositionally biased region" description="Basic and acidic residues" evidence="1">
    <location>
        <begin position="10"/>
        <end position="40"/>
    </location>
</feature>
<feature type="transmembrane region" description="Helical" evidence="2">
    <location>
        <begin position="85"/>
        <end position="107"/>
    </location>
</feature>
<dbReference type="KEGG" id="mtp:Mthe_0008"/>
<dbReference type="EMBL" id="CP000477">
    <property type="protein sequence ID" value="ABK13811.1"/>
    <property type="molecule type" value="Genomic_DNA"/>
</dbReference>
<feature type="transmembrane region" description="Helical" evidence="2">
    <location>
        <begin position="52"/>
        <end position="70"/>
    </location>
</feature>
<evidence type="ECO:0000313" key="3">
    <source>
        <dbReference type="EMBL" id="ABK13811.1"/>
    </source>
</evidence>
<feature type="transmembrane region" description="Helical" evidence="2">
    <location>
        <begin position="119"/>
        <end position="137"/>
    </location>
</feature>
<organism evidence="3 4">
    <name type="scientific">Methanothrix thermoacetophila (strain DSM 6194 / JCM 14653 / NBRC 101360 / PT)</name>
    <name type="common">Methanosaeta thermophila</name>
    <dbReference type="NCBI Taxonomy" id="349307"/>
    <lineage>
        <taxon>Archaea</taxon>
        <taxon>Methanobacteriati</taxon>
        <taxon>Methanobacteriota</taxon>
        <taxon>Stenosarchaea group</taxon>
        <taxon>Methanomicrobia</taxon>
        <taxon>Methanotrichales</taxon>
        <taxon>Methanotrichaceae</taxon>
        <taxon>Methanothrix</taxon>
    </lineage>
</organism>
<gene>
    <name evidence="3" type="ordered locus">Mthe_0008</name>
</gene>